<evidence type="ECO:0000313" key="1">
    <source>
        <dbReference type="EMBL" id="KAG0253909.1"/>
    </source>
</evidence>
<proteinExistence type="predicted"/>
<sequence>MKKDALRRRGSCGAPNADDTPEKKWFPTIFGPLEVICVPYHARCETMEQTMLKIGTWMTHYYPRSIFTGWTYGFVEKDFSDEESDDYVYSTVLRHGAHRKKDFEDTLLDDAGLKILYYTDRRVLGRAYQRPLC</sequence>
<comment type="caution">
    <text evidence="1">The sequence shown here is derived from an EMBL/GenBank/DDBJ whole genome shotgun (WGS) entry which is preliminary data.</text>
</comment>
<organism evidence="1 2">
    <name type="scientific">Mortierella polycephala</name>
    <dbReference type="NCBI Taxonomy" id="41804"/>
    <lineage>
        <taxon>Eukaryota</taxon>
        <taxon>Fungi</taxon>
        <taxon>Fungi incertae sedis</taxon>
        <taxon>Mucoromycota</taxon>
        <taxon>Mortierellomycotina</taxon>
        <taxon>Mortierellomycetes</taxon>
        <taxon>Mortierellales</taxon>
        <taxon>Mortierellaceae</taxon>
        <taxon>Mortierella</taxon>
    </lineage>
</organism>
<keyword evidence="2" id="KW-1185">Reference proteome</keyword>
<gene>
    <name evidence="1" type="ORF">BG011_006093</name>
</gene>
<reference evidence="1" key="1">
    <citation type="journal article" date="2020" name="Fungal Divers.">
        <title>Resolving the Mortierellaceae phylogeny through synthesis of multi-gene phylogenetics and phylogenomics.</title>
        <authorList>
            <person name="Vandepol N."/>
            <person name="Liber J."/>
            <person name="Desiro A."/>
            <person name="Na H."/>
            <person name="Kennedy M."/>
            <person name="Barry K."/>
            <person name="Grigoriev I.V."/>
            <person name="Miller A.N."/>
            <person name="O'Donnell K."/>
            <person name="Stajich J.E."/>
            <person name="Bonito G."/>
        </authorList>
    </citation>
    <scope>NUCLEOTIDE SEQUENCE</scope>
    <source>
        <strain evidence="1">KOD948</strain>
    </source>
</reference>
<dbReference type="EMBL" id="JAAAJA010000431">
    <property type="protein sequence ID" value="KAG0253909.1"/>
    <property type="molecule type" value="Genomic_DNA"/>
</dbReference>
<dbReference type="AlphaFoldDB" id="A0A9P6PX16"/>
<dbReference type="Proteomes" id="UP000726737">
    <property type="component" value="Unassembled WGS sequence"/>
</dbReference>
<name>A0A9P6PX16_9FUNG</name>
<protein>
    <submittedName>
        <fullName evidence="1">Uncharacterized protein</fullName>
    </submittedName>
</protein>
<evidence type="ECO:0000313" key="2">
    <source>
        <dbReference type="Proteomes" id="UP000726737"/>
    </source>
</evidence>
<accession>A0A9P6PX16</accession>